<organism evidence="1 2">
    <name type="scientific">Rhodopirellula baltica SH28</name>
    <dbReference type="NCBI Taxonomy" id="993517"/>
    <lineage>
        <taxon>Bacteria</taxon>
        <taxon>Pseudomonadati</taxon>
        <taxon>Planctomycetota</taxon>
        <taxon>Planctomycetia</taxon>
        <taxon>Pirellulales</taxon>
        <taxon>Pirellulaceae</taxon>
        <taxon>Rhodopirellula</taxon>
    </lineage>
</organism>
<evidence type="ECO:0000313" key="2">
    <source>
        <dbReference type="Proteomes" id="UP000007993"/>
    </source>
</evidence>
<protein>
    <submittedName>
        <fullName evidence="1">Uncharacterized protein</fullName>
    </submittedName>
</protein>
<comment type="caution">
    <text evidence="1">The sequence shown here is derived from an EMBL/GenBank/DDBJ whole genome shotgun (WGS) entry which is preliminary data.</text>
</comment>
<reference evidence="1 2" key="1">
    <citation type="journal article" date="2013" name="Mar. Genomics">
        <title>Expression of sulfatases in Rhodopirellula baltica and the diversity of sulfatases in the genus Rhodopirellula.</title>
        <authorList>
            <person name="Wegner C.E."/>
            <person name="Richter-Heitmann T."/>
            <person name="Klindworth A."/>
            <person name="Klockow C."/>
            <person name="Richter M."/>
            <person name="Achstetter T."/>
            <person name="Glockner F.O."/>
            <person name="Harder J."/>
        </authorList>
    </citation>
    <scope>NUCLEOTIDE SEQUENCE [LARGE SCALE GENOMIC DNA]</scope>
    <source>
        <strain evidence="1 2">SH28</strain>
    </source>
</reference>
<sequence length="55" mass="6297">MAPSDVADDPSTQRRLEVKVWWVAPSGTISRLRPLSRQYVNILASNRMPRCWAVD</sequence>
<accession>K5DLQ2</accession>
<gene>
    <name evidence="1" type="ORF">RBSH_00918</name>
</gene>
<dbReference type="Proteomes" id="UP000007993">
    <property type="component" value="Unassembled WGS sequence"/>
</dbReference>
<dbReference type="AlphaFoldDB" id="K5DLQ2"/>
<proteinExistence type="predicted"/>
<name>K5DLQ2_RHOBT</name>
<evidence type="ECO:0000313" key="1">
    <source>
        <dbReference type="EMBL" id="EKK03789.1"/>
    </source>
</evidence>
<dbReference type="EMBL" id="AMCW01000021">
    <property type="protein sequence ID" value="EKK03789.1"/>
    <property type="molecule type" value="Genomic_DNA"/>
</dbReference>
<dbReference type="PATRIC" id="fig|993517.3.peg.1001"/>